<organism evidence="2">
    <name type="scientific">Tetraodon nigroviridis</name>
    <name type="common">Spotted green pufferfish</name>
    <name type="synonym">Chelonodon nigroviridis</name>
    <dbReference type="NCBI Taxonomy" id="99883"/>
    <lineage>
        <taxon>Eukaryota</taxon>
        <taxon>Metazoa</taxon>
        <taxon>Chordata</taxon>
        <taxon>Craniata</taxon>
        <taxon>Vertebrata</taxon>
        <taxon>Euteleostomi</taxon>
        <taxon>Actinopterygii</taxon>
        <taxon>Neopterygii</taxon>
        <taxon>Teleostei</taxon>
        <taxon>Neoteleostei</taxon>
        <taxon>Acanthomorphata</taxon>
        <taxon>Eupercaria</taxon>
        <taxon>Tetraodontiformes</taxon>
        <taxon>Tetradontoidea</taxon>
        <taxon>Tetraodontidae</taxon>
        <taxon>Tetraodon</taxon>
    </lineage>
</organism>
<dbReference type="FunFam" id="2.30.42.10:FF:000038">
    <property type="entry name" value="Multiple PDZ domain protein isoform X1"/>
    <property type="match status" value="1"/>
</dbReference>
<feature type="non-terminal residue" evidence="2">
    <location>
        <position position="1"/>
    </location>
</feature>
<dbReference type="Gene3D" id="2.30.42.10">
    <property type="match status" value="2"/>
</dbReference>
<dbReference type="InterPro" id="IPR051342">
    <property type="entry name" value="PDZ_scaffold"/>
</dbReference>
<proteinExistence type="predicted"/>
<name>Q4T0K7_TETNG</name>
<dbReference type="InterPro" id="IPR036034">
    <property type="entry name" value="PDZ_sf"/>
</dbReference>
<dbReference type="CDD" id="cd06673">
    <property type="entry name" value="PDZ10_MUPP1-PDZ8_PATJ-like"/>
    <property type="match status" value="1"/>
</dbReference>
<dbReference type="AlphaFoldDB" id="Q4T0K7"/>
<reference evidence="2" key="2">
    <citation type="submission" date="2004-02" db="EMBL/GenBank/DDBJ databases">
        <authorList>
            <consortium name="Genoscope"/>
            <consortium name="Whitehead Institute Centre for Genome Research"/>
        </authorList>
    </citation>
    <scope>NUCLEOTIDE SEQUENCE</scope>
</reference>
<dbReference type="GO" id="GO:0005737">
    <property type="term" value="C:cytoplasm"/>
    <property type="evidence" value="ECO:0007669"/>
    <property type="project" value="TreeGrafter"/>
</dbReference>
<evidence type="ECO:0000313" key="2">
    <source>
        <dbReference type="EMBL" id="CAF93575.1"/>
    </source>
</evidence>
<sequence>SDSMKSAQMTSDFLCCPVLAGRECTIEICKGNLGLGLSIVGGCDTVLGAVIIHEVNDGGAAQIDGRLRAGDQILEVNGIDLRKATHDEAIGILRLTMQQVCLHIFRHQEVYREEDQWDVFSLSLRPRPGEGLGLTTVGKWPRMYKTVTLKRGSTGLGFSIVGGFGSPHGDLPIYIKTIFNKGAAIEDGRLKCGDQIIAVNGHCLEGMTHAEAVDILKKTKSTIILTVLS</sequence>
<dbReference type="EMBL" id="CAAE01010954">
    <property type="protein sequence ID" value="CAF93575.1"/>
    <property type="molecule type" value="Genomic_DNA"/>
</dbReference>
<dbReference type="PANTHER" id="PTHR19964">
    <property type="entry name" value="MULTIPLE PDZ DOMAIN PROTEIN"/>
    <property type="match status" value="1"/>
</dbReference>
<accession>Q4T0K7</accession>
<reference evidence="2" key="1">
    <citation type="journal article" date="2004" name="Nature">
        <title>Genome duplication in the teleost fish Tetraodon nigroviridis reveals the early vertebrate proto-karyotype.</title>
        <authorList>
            <person name="Jaillon O."/>
            <person name="Aury J.-M."/>
            <person name="Brunet F."/>
            <person name="Petit J.-L."/>
            <person name="Stange-Thomann N."/>
            <person name="Mauceli E."/>
            <person name="Bouneau L."/>
            <person name="Fischer C."/>
            <person name="Ozouf-Costaz C."/>
            <person name="Bernot A."/>
            <person name="Nicaud S."/>
            <person name="Jaffe D."/>
            <person name="Fisher S."/>
            <person name="Lutfalla G."/>
            <person name="Dossat C."/>
            <person name="Segurens B."/>
            <person name="Dasilva C."/>
            <person name="Salanoubat M."/>
            <person name="Levy M."/>
            <person name="Boudet N."/>
            <person name="Castellano S."/>
            <person name="Anthouard V."/>
            <person name="Jubin C."/>
            <person name="Castelli V."/>
            <person name="Katinka M."/>
            <person name="Vacherie B."/>
            <person name="Biemont C."/>
            <person name="Skalli Z."/>
            <person name="Cattolico L."/>
            <person name="Poulain J."/>
            <person name="De Berardinis V."/>
            <person name="Cruaud C."/>
            <person name="Duprat S."/>
            <person name="Brottier P."/>
            <person name="Coutanceau J.-P."/>
            <person name="Gouzy J."/>
            <person name="Parra G."/>
            <person name="Lardier G."/>
            <person name="Chapple C."/>
            <person name="McKernan K.J."/>
            <person name="McEwan P."/>
            <person name="Bosak S."/>
            <person name="Kellis M."/>
            <person name="Volff J.-N."/>
            <person name="Guigo R."/>
            <person name="Zody M.C."/>
            <person name="Mesirov J."/>
            <person name="Lindblad-Toh K."/>
            <person name="Birren B."/>
            <person name="Nusbaum C."/>
            <person name="Kahn D."/>
            <person name="Robinson-Rechavi M."/>
            <person name="Laudet V."/>
            <person name="Schachter V."/>
            <person name="Quetier F."/>
            <person name="Saurin W."/>
            <person name="Scarpelli C."/>
            <person name="Wincker P."/>
            <person name="Lander E.S."/>
            <person name="Weissenbach J."/>
            <person name="Roest Crollius H."/>
        </authorList>
    </citation>
    <scope>NUCLEOTIDE SEQUENCE [LARGE SCALE GENOMIC DNA]</scope>
</reference>
<dbReference type="SUPFAM" id="SSF50156">
    <property type="entry name" value="PDZ domain-like"/>
    <property type="match status" value="2"/>
</dbReference>
<gene>
    <name evidence="2" type="ORF">GSTENG00009275001</name>
</gene>
<feature type="non-terminal residue" evidence="2">
    <location>
        <position position="229"/>
    </location>
</feature>
<dbReference type="PROSITE" id="PS50106">
    <property type="entry name" value="PDZ"/>
    <property type="match status" value="2"/>
</dbReference>
<feature type="domain" description="PDZ" evidence="1">
    <location>
        <begin position="25"/>
        <end position="108"/>
    </location>
</feature>
<protein>
    <submittedName>
        <fullName evidence="2">(spotted green pufferfish) hypothetical protein</fullName>
    </submittedName>
</protein>
<dbReference type="CDD" id="cd06676">
    <property type="entry name" value="PDZ13_MUPP1-like"/>
    <property type="match status" value="1"/>
</dbReference>
<dbReference type="Pfam" id="PF00595">
    <property type="entry name" value="PDZ"/>
    <property type="match status" value="2"/>
</dbReference>
<dbReference type="SMART" id="SM00228">
    <property type="entry name" value="PDZ"/>
    <property type="match status" value="2"/>
</dbReference>
<dbReference type="OrthoDB" id="6022711at2759"/>
<comment type="caution">
    <text evidence="2">The sequence shown here is derived from an EMBL/GenBank/DDBJ whole genome shotgun (WGS) entry which is preliminary data.</text>
</comment>
<dbReference type="GO" id="GO:0005886">
    <property type="term" value="C:plasma membrane"/>
    <property type="evidence" value="ECO:0007669"/>
    <property type="project" value="TreeGrafter"/>
</dbReference>
<dbReference type="GO" id="GO:0005923">
    <property type="term" value="C:bicellular tight junction"/>
    <property type="evidence" value="ECO:0007669"/>
    <property type="project" value="TreeGrafter"/>
</dbReference>
<dbReference type="InterPro" id="IPR001478">
    <property type="entry name" value="PDZ"/>
</dbReference>
<dbReference type="GO" id="GO:0120192">
    <property type="term" value="P:tight junction assembly"/>
    <property type="evidence" value="ECO:0007669"/>
    <property type="project" value="TreeGrafter"/>
</dbReference>
<dbReference type="PANTHER" id="PTHR19964:SF10">
    <property type="entry name" value="MULTIPLE PDZ DOMAIN PROTEIN"/>
    <property type="match status" value="1"/>
</dbReference>
<dbReference type="GO" id="GO:0045177">
    <property type="term" value="C:apical part of cell"/>
    <property type="evidence" value="ECO:0007669"/>
    <property type="project" value="TreeGrafter"/>
</dbReference>
<evidence type="ECO:0000259" key="1">
    <source>
        <dbReference type="PROSITE" id="PS50106"/>
    </source>
</evidence>
<dbReference type="KEGG" id="tng:GSTEN00009275G001"/>
<feature type="domain" description="PDZ" evidence="1">
    <location>
        <begin position="146"/>
        <end position="229"/>
    </location>
</feature>